<dbReference type="InterPro" id="IPR001806">
    <property type="entry name" value="Small_GTPase"/>
</dbReference>
<keyword evidence="2" id="KW-1003">Cell membrane</keyword>
<dbReference type="Gene3D" id="3.40.50.300">
    <property type="entry name" value="P-loop containing nucleotide triphosphate hydrolases"/>
    <property type="match status" value="1"/>
</dbReference>
<dbReference type="AlphaFoldDB" id="A0A7S1M3T9"/>
<dbReference type="FunFam" id="3.40.50.300:FF:001763">
    <property type="entry name" value="Ras family gtpase"/>
    <property type="match status" value="1"/>
</dbReference>
<dbReference type="PROSITE" id="PS51419">
    <property type="entry name" value="RAB"/>
    <property type="match status" value="1"/>
</dbReference>
<sequence length="222" mass="23962">MPEINIVVLGAGAVGKSCVTIQFIQGHFVDCYDATIEDVYRKPVEVDGCNYVLTIVDTAGQDAFATTREAFMKDGQAFVLVYSITDSESFQQLKRQYTQLRRTRGDDAQSACIVVGNKADLGGQRAVAPDEGEVFARQVNCPFKEVSAKNRLEIEDVFTTLVRSFVRGGSTAPPGSVPVPANTATSRENHGATSTTPAKPAPQPVAPKPPPRRRFPPDCVSV</sequence>
<comment type="subcellular location">
    <subcellularLocation>
        <location evidence="1">Cell membrane</location>
    </subcellularLocation>
</comment>
<dbReference type="CDD" id="cd00876">
    <property type="entry name" value="Ras"/>
    <property type="match status" value="1"/>
</dbReference>
<dbReference type="InterPro" id="IPR020849">
    <property type="entry name" value="Small_GTPase_Ras-type"/>
</dbReference>
<proteinExistence type="predicted"/>
<dbReference type="PANTHER" id="PTHR24070">
    <property type="entry name" value="RAS, DI-RAS, AND RHEB FAMILY MEMBERS OF SMALL GTPASE SUPERFAMILY"/>
    <property type="match status" value="1"/>
</dbReference>
<organism evidence="8">
    <name type="scientific">Neobodo designis</name>
    <name type="common">Flagellated protozoan</name>
    <name type="synonym">Bodo designis</name>
    <dbReference type="NCBI Taxonomy" id="312471"/>
    <lineage>
        <taxon>Eukaryota</taxon>
        <taxon>Discoba</taxon>
        <taxon>Euglenozoa</taxon>
        <taxon>Kinetoplastea</taxon>
        <taxon>Metakinetoplastina</taxon>
        <taxon>Neobodonida</taxon>
        <taxon>Neobodo</taxon>
    </lineage>
</organism>
<dbReference type="SMART" id="SM00175">
    <property type="entry name" value="RAB"/>
    <property type="match status" value="1"/>
</dbReference>
<dbReference type="GO" id="GO:0061118">
    <property type="term" value="P:regulation of positive chemotaxis to cAMP"/>
    <property type="evidence" value="ECO:0007669"/>
    <property type="project" value="UniProtKB-ARBA"/>
</dbReference>
<dbReference type="GO" id="GO:0005886">
    <property type="term" value="C:plasma membrane"/>
    <property type="evidence" value="ECO:0007669"/>
    <property type="project" value="UniProtKB-SubCell"/>
</dbReference>
<dbReference type="SMART" id="SM00176">
    <property type="entry name" value="RAN"/>
    <property type="match status" value="1"/>
</dbReference>
<dbReference type="SMART" id="SM00174">
    <property type="entry name" value="RHO"/>
    <property type="match status" value="1"/>
</dbReference>
<dbReference type="GO" id="GO:0007165">
    <property type="term" value="P:signal transduction"/>
    <property type="evidence" value="ECO:0007669"/>
    <property type="project" value="InterPro"/>
</dbReference>
<evidence type="ECO:0000313" key="8">
    <source>
        <dbReference type="EMBL" id="CAD9120659.1"/>
    </source>
</evidence>
<dbReference type="SUPFAM" id="SSF52540">
    <property type="entry name" value="P-loop containing nucleoside triphosphate hydrolases"/>
    <property type="match status" value="1"/>
</dbReference>
<feature type="compositionally biased region" description="Polar residues" evidence="7">
    <location>
        <begin position="182"/>
        <end position="196"/>
    </location>
</feature>
<dbReference type="PROSITE" id="PS51421">
    <property type="entry name" value="RAS"/>
    <property type="match status" value="1"/>
</dbReference>
<dbReference type="EMBL" id="HBGF01025972">
    <property type="protein sequence ID" value="CAD9120659.1"/>
    <property type="molecule type" value="Transcribed_RNA"/>
</dbReference>
<dbReference type="SMART" id="SM00173">
    <property type="entry name" value="RAS"/>
    <property type="match status" value="1"/>
</dbReference>
<dbReference type="InterPro" id="IPR005225">
    <property type="entry name" value="Small_GTP-bd"/>
</dbReference>
<keyword evidence="6" id="KW-0472">Membrane</keyword>
<dbReference type="Pfam" id="PF00071">
    <property type="entry name" value="Ras"/>
    <property type="match status" value="1"/>
</dbReference>
<keyword evidence="3" id="KW-0547">Nucleotide-binding</keyword>
<accession>A0A7S1M3T9</accession>
<evidence type="ECO:0000256" key="1">
    <source>
        <dbReference type="ARBA" id="ARBA00004236"/>
    </source>
</evidence>
<dbReference type="NCBIfam" id="TIGR00231">
    <property type="entry name" value="small_GTP"/>
    <property type="match status" value="1"/>
</dbReference>
<evidence type="ECO:0000256" key="6">
    <source>
        <dbReference type="ARBA" id="ARBA00023136"/>
    </source>
</evidence>
<dbReference type="PRINTS" id="PR00449">
    <property type="entry name" value="RASTRNSFRMNG"/>
</dbReference>
<dbReference type="InterPro" id="IPR027417">
    <property type="entry name" value="P-loop_NTPase"/>
</dbReference>
<feature type="region of interest" description="Disordered" evidence="7">
    <location>
        <begin position="169"/>
        <end position="222"/>
    </location>
</feature>
<keyword evidence="5" id="KW-0342">GTP-binding</keyword>
<reference evidence="8" key="1">
    <citation type="submission" date="2021-01" db="EMBL/GenBank/DDBJ databases">
        <authorList>
            <person name="Corre E."/>
            <person name="Pelletier E."/>
            <person name="Niang G."/>
            <person name="Scheremetjew M."/>
            <person name="Finn R."/>
            <person name="Kale V."/>
            <person name="Holt S."/>
            <person name="Cochrane G."/>
            <person name="Meng A."/>
            <person name="Brown T."/>
            <person name="Cohen L."/>
        </authorList>
    </citation>
    <scope>NUCLEOTIDE SEQUENCE</scope>
    <source>
        <strain evidence="8">CCAP 1951/1</strain>
    </source>
</reference>
<dbReference type="GO" id="GO:0005525">
    <property type="term" value="F:GTP binding"/>
    <property type="evidence" value="ECO:0007669"/>
    <property type="project" value="UniProtKB-KW"/>
</dbReference>
<keyword evidence="4" id="KW-0378">Hydrolase</keyword>
<gene>
    <name evidence="8" type="ORF">NDES1114_LOCUS17171</name>
</gene>
<protein>
    <recommendedName>
        <fullName evidence="9">Ras-like protein</fullName>
    </recommendedName>
</protein>
<evidence type="ECO:0008006" key="9">
    <source>
        <dbReference type="Google" id="ProtNLM"/>
    </source>
</evidence>
<name>A0A7S1M3T9_NEODS</name>
<evidence type="ECO:0000256" key="2">
    <source>
        <dbReference type="ARBA" id="ARBA00022475"/>
    </source>
</evidence>
<feature type="compositionally biased region" description="Pro residues" evidence="7">
    <location>
        <begin position="199"/>
        <end position="209"/>
    </location>
</feature>
<evidence type="ECO:0000256" key="5">
    <source>
        <dbReference type="ARBA" id="ARBA00023134"/>
    </source>
</evidence>
<evidence type="ECO:0000256" key="3">
    <source>
        <dbReference type="ARBA" id="ARBA00022741"/>
    </source>
</evidence>
<evidence type="ECO:0000256" key="4">
    <source>
        <dbReference type="ARBA" id="ARBA00022801"/>
    </source>
</evidence>
<dbReference type="GO" id="GO:0003924">
    <property type="term" value="F:GTPase activity"/>
    <property type="evidence" value="ECO:0007669"/>
    <property type="project" value="InterPro"/>
</dbReference>
<evidence type="ECO:0000256" key="7">
    <source>
        <dbReference type="SAM" id="MobiDB-lite"/>
    </source>
</evidence>